<keyword evidence="2" id="KW-1133">Transmembrane helix</keyword>
<keyword evidence="2" id="KW-0812">Transmembrane</keyword>
<dbReference type="AlphaFoldDB" id="A0A067PUG2"/>
<reference evidence="4" key="1">
    <citation type="journal article" date="2014" name="Proc. Natl. Acad. Sci. U.S.A.">
        <title>Extensive sampling of basidiomycete genomes demonstrates inadequacy of the white-rot/brown-rot paradigm for wood decay fungi.</title>
        <authorList>
            <person name="Riley R."/>
            <person name="Salamov A.A."/>
            <person name="Brown D.W."/>
            <person name="Nagy L.G."/>
            <person name="Floudas D."/>
            <person name="Held B.W."/>
            <person name="Levasseur A."/>
            <person name="Lombard V."/>
            <person name="Morin E."/>
            <person name="Otillar R."/>
            <person name="Lindquist E.A."/>
            <person name="Sun H."/>
            <person name="LaButti K.M."/>
            <person name="Schmutz J."/>
            <person name="Jabbour D."/>
            <person name="Luo H."/>
            <person name="Baker S.E."/>
            <person name="Pisabarro A.G."/>
            <person name="Walton J.D."/>
            <person name="Blanchette R.A."/>
            <person name="Henrissat B."/>
            <person name="Martin F."/>
            <person name="Cullen D."/>
            <person name="Hibbett D.S."/>
            <person name="Grigoriev I.V."/>
        </authorList>
    </citation>
    <scope>NUCLEOTIDE SEQUENCE [LARGE SCALE GENOMIC DNA]</scope>
    <source>
        <strain evidence="4">MUCL 33604</strain>
    </source>
</reference>
<evidence type="ECO:0000313" key="3">
    <source>
        <dbReference type="EMBL" id="KDQ53966.1"/>
    </source>
</evidence>
<gene>
    <name evidence="3" type="ORF">JAAARDRAFT_49575</name>
</gene>
<proteinExistence type="predicted"/>
<dbReference type="Proteomes" id="UP000027265">
    <property type="component" value="Unassembled WGS sequence"/>
</dbReference>
<sequence>MSAATPLRLPRLVVLLLACVFGVVSFALGIDAIVQSNQQKALVRRSVPKGTVVHIDTEDILSAGGVMTAACGLLGLFSFFFAFTLLAPRLLSSNVNPPISTRTLPLQSRILAFLTIFILATEIPVSIFVAKREAKVTAFIGKIQLPDSIIQSVEKSLGVTRVYHELKYLRNIAILPWVAFLLALIATVLSYLAWTRANRTSIEPESRSRSGTVGDNSVAEKGSKV</sequence>
<feature type="transmembrane region" description="Helical" evidence="2">
    <location>
        <begin position="108"/>
        <end position="129"/>
    </location>
</feature>
<keyword evidence="2" id="KW-0472">Membrane</keyword>
<protein>
    <submittedName>
        <fullName evidence="3">Uncharacterized protein</fullName>
    </submittedName>
</protein>
<evidence type="ECO:0000256" key="1">
    <source>
        <dbReference type="SAM" id="MobiDB-lite"/>
    </source>
</evidence>
<dbReference type="EMBL" id="KL197731">
    <property type="protein sequence ID" value="KDQ53966.1"/>
    <property type="molecule type" value="Genomic_DNA"/>
</dbReference>
<keyword evidence="4" id="KW-1185">Reference proteome</keyword>
<dbReference type="STRING" id="933084.A0A067PUG2"/>
<organism evidence="3 4">
    <name type="scientific">Jaapia argillacea MUCL 33604</name>
    <dbReference type="NCBI Taxonomy" id="933084"/>
    <lineage>
        <taxon>Eukaryota</taxon>
        <taxon>Fungi</taxon>
        <taxon>Dikarya</taxon>
        <taxon>Basidiomycota</taxon>
        <taxon>Agaricomycotina</taxon>
        <taxon>Agaricomycetes</taxon>
        <taxon>Agaricomycetidae</taxon>
        <taxon>Jaapiales</taxon>
        <taxon>Jaapiaceae</taxon>
        <taxon>Jaapia</taxon>
    </lineage>
</organism>
<dbReference type="HOGENOM" id="CLU_101868_0_0_1"/>
<name>A0A067PUG2_9AGAM</name>
<dbReference type="OrthoDB" id="2560085at2759"/>
<evidence type="ECO:0000256" key="2">
    <source>
        <dbReference type="SAM" id="Phobius"/>
    </source>
</evidence>
<accession>A0A067PUG2</accession>
<feature type="transmembrane region" description="Helical" evidence="2">
    <location>
        <begin position="174"/>
        <end position="194"/>
    </location>
</feature>
<feature type="region of interest" description="Disordered" evidence="1">
    <location>
        <begin position="204"/>
        <end position="225"/>
    </location>
</feature>
<dbReference type="InParanoid" id="A0A067PUG2"/>
<evidence type="ECO:0000313" key="4">
    <source>
        <dbReference type="Proteomes" id="UP000027265"/>
    </source>
</evidence>
<feature type="transmembrane region" description="Helical" evidence="2">
    <location>
        <begin position="60"/>
        <end position="87"/>
    </location>
</feature>